<dbReference type="CDD" id="cd00789">
    <property type="entry name" value="KU_like"/>
    <property type="match status" value="1"/>
</dbReference>
<name>A0A2V5JDH2_9MICC</name>
<evidence type="ECO:0000259" key="5">
    <source>
        <dbReference type="SMART" id="SM00559"/>
    </source>
</evidence>
<dbReference type="AlphaFoldDB" id="A0A2V5JDH2"/>
<feature type="domain" description="Ku" evidence="5">
    <location>
        <begin position="52"/>
        <end position="179"/>
    </location>
</feature>
<keyword evidence="7" id="KW-1185">Reference proteome</keyword>
<dbReference type="FunFam" id="2.40.290.10:FF:000004">
    <property type="entry name" value="Non-homologous end joining protein Ku"/>
    <property type="match status" value="1"/>
</dbReference>
<dbReference type="PANTHER" id="PTHR41251:SF1">
    <property type="entry name" value="NON-HOMOLOGOUS END JOINING PROTEIN KU"/>
    <property type="match status" value="1"/>
</dbReference>
<evidence type="ECO:0000256" key="1">
    <source>
        <dbReference type="ARBA" id="ARBA00023125"/>
    </source>
</evidence>
<feature type="compositionally biased region" description="Low complexity" evidence="4">
    <location>
        <begin position="318"/>
        <end position="330"/>
    </location>
</feature>
<proteinExistence type="inferred from homology"/>
<gene>
    <name evidence="3" type="primary">ku</name>
    <name evidence="6" type="ORF">CVS30_16220</name>
</gene>
<reference evidence="6 7" key="1">
    <citation type="submission" date="2018-05" db="EMBL/GenBank/DDBJ databases">
        <title>Genetic diversity of glacier-inhabiting Cryobacterium bacteria in China and description of Cryobacterium mengkeensis sp. nov. and Arthrobacter glacialis sp. nov.</title>
        <authorList>
            <person name="Liu Q."/>
            <person name="Xin Y.-H."/>
        </authorList>
    </citation>
    <scope>NUCLEOTIDE SEQUENCE [LARGE SCALE GENOMIC DNA]</scope>
    <source>
        <strain evidence="6 7">B7</strain>
    </source>
</reference>
<evidence type="ECO:0000313" key="6">
    <source>
        <dbReference type="EMBL" id="PYI37267.1"/>
    </source>
</evidence>
<evidence type="ECO:0000256" key="4">
    <source>
        <dbReference type="SAM" id="MobiDB-lite"/>
    </source>
</evidence>
<evidence type="ECO:0000256" key="3">
    <source>
        <dbReference type="HAMAP-Rule" id="MF_01875"/>
    </source>
</evidence>
<comment type="caution">
    <text evidence="6">The sequence shown here is derived from an EMBL/GenBank/DDBJ whole genome shotgun (WGS) entry which is preliminary data.</text>
</comment>
<comment type="similarity">
    <text evidence="3">Belongs to the prokaryotic Ku family.</text>
</comment>
<comment type="function">
    <text evidence="3">With LigD forms a non-homologous end joining (NHEJ) DNA repair enzyme, which repairs dsDNA breaks with reduced fidelity. Binds linear dsDNA with 5'- and 3'- overhangs but not closed circular dsDNA nor ssDNA. Recruits and stimulates the ligase activity of LigD.</text>
</comment>
<keyword evidence="2 3" id="KW-0233">DNA recombination</keyword>
<evidence type="ECO:0000313" key="7">
    <source>
        <dbReference type="Proteomes" id="UP000247980"/>
    </source>
</evidence>
<dbReference type="GO" id="GO:0006303">
    <property type="term" value="P:double-strand break repair via nonhomologous end joining"/>
    <property type="evidence" value="ECO:0007669"/>
    <property type="project" value="UniProtKB-UniRule"/>
</dbReference>
<dbReference type="HAMAP" id="MF_01875">
    <property type="entry name" value="Prokaryotic_Ku"/>
    <property type="match status" value="1"/>
</dbReference>
<dbReference type="Gene3D" id="2.40.290.10">
    <property type="match status" value="1"/>
</dbReference>
<comment type="subunit">
    <text evidence="3">Homodimer. Interacts with LigD.</text>
</comment>
<feature type="compositionally biased region" description="Basic and acidic residues" evidence="4">
    <location>
        <begin position="343"/>
        <end position="353"/>
    </location>
</feature>
<dbReference type="PANTHER" id="PTHR41251">
    <property type="entry name" value="NON-HOMOLOGOUS END JOINING PROTEIN KU"/>
    <property type="match status" value="1"/>
</dbReference>
<dbReference type="NCBIfam" id="TIGR02772">
    <property type="entry name" value="Ku_bact"/>
    <property type="match status" value="1"/>
</dbReference>
<dbReference type="GO" id="GO:0006310">
    <property type="term" value="P:DNA recombination"/>
    <property type="evidence" value="ECO:0007669"/>
    <property type="project" value="UniProtKB-KW"/>
</dbReference>
<keyword evidence="3" id="KW-0234">DNA repair</keyword>
<sequence>MRSIWTGSIAFGLVNVPVKAYGATEDHDVKLHQVHDADGGRIRYQRRCEVCGKKVDYDDIDKAYDDGERTVVLSEGDMESLPAEKSREIEVVQFVPNDQIDPITLERSYYLEPDSKSPKAYGLLVKTLENTELTAVVKFALRQKTRLGALRVRGQVLVLQGILWGDEVRGSDFIGAPTKPKISAQELKMSAALVDQFRGDFEPGEFEDDYQVELRTLIEEKLKQGDSLDTESTFGDKEAANQSSGTGASNVIDLMEALKRSVDQKRTRSDGIAAPATKLKTPATPAKKSAKKTATKTDKTDKSAAKKPPTESKKTAAAKKPPASKVSAKTTSPARKTGAAKNSHRETAARKEA</sequence>
<dbReference type="PIRSF" id="PIRSF006493">
    <property type="entry name" value="Prok_Ku"/>
    <property type="match status" value="1"/>
</dbReference>
<feature type="region of interest" description="Disordered" evidence="4">
    <location>
        <begin position="226"/>
        <end position="248"/>
    </location>
</feature>
<keyword evidence="3" id="KW-0227">DNA damage</keyword>
<organism evidence="6 7">
    <name type="scientific">Arthrobacter psychrolactophilus</name>
    <dbReference type="NCBI Taxonomy" id="92442"/>
    <lineage>
        <taxon>Bacteria</taxon>
        <taxon>Bacillati</taxon>
        <taxon>Actinomycetota</taxon>
        <taxon>Actinomycetes</taxon>
        <taxon>Micrococcales</taxon>
        <taxon>Micrococcaceae</taxon>
        <taxon>Arthrobacter</taxon>
    </lineage>
</organism>
<dbReference type="InterPro" id="IPR009187">
    <property type="entry name" value="Prok_Ku"/>
</dbReference>
<dbReference type="SUPFAM" id="SSF100939">
    <property type="entry name" value="SPOC domain-like"/>
    <property type="match status" value="1"/>
</dbReference>
<dbReference type="Proteomes" id="UP000247980">
    <property type="component" value="Unassembled WGS sequence"/>
</dbReference>
<dbReference type="GO" id="GO:0003690">
    <property type="term" value="F:double-stranded DNA binding"/>
    <property type="evidence" value="ECO:0007669"/>
    <property type="project" value="UniProtKB-UniRule"/>
</dbReference>
<dbReference type="OrthoDB" id="9795084at2"/>
<feature type="compositionally biased region" description="Basic and acidic residues" evidence="4">
    <location>
        <begin position="295"/>
        <end position="314"/>
    </location>
</feature>
<dbReference type="Pfam" id="PF02735">
    <property type="entry name" value="Ku"/>
    <property type="match status" value="1"/>
</dbReference>
<protein>
    <recommendedName>
        <fullName evidence="3">Non-homologous end joining protein Ku</fullName>
    </recommendedName>
</protein>
<dbReference type="InterPro" id="IPR006164">
    <property type="entry name" value="DNA_bd_Ku70/Ku80"/>
</dbReference>
<feature type="compositionally biased region" description="Low complexity" evidence="4">
    <location>
        <begin position="273"/>
        <end position="287"/>
    </location>
</feature>
<dbReference type="RefSeq" id="WP_110486599.1">
    <property type="nucleotide sequence ID" value="NZ_QJVC01000025.1"/>
</dbReference>
<dbReference type="InterPro" id="IPR016194">
    <property type="entry name" value="SPOC-like_C_dom_sf"/>
</dbReference>
<dbReference type="SMART" id="SM00559">
    <property type="entry name" value="Ku78"/>
    <property type="match status" value="1"/>
</dbReference>
<keyword evidence="1 3" id="KW-0238">DNA-binding</keyword>
<dbReference type="EMBL" id="QJVC01000025">
    <property type="protein sequence ID" value="PYI37267.1"/>
    <property type="molecule type" value="Genomic_DNA"/>
</dbReference>
<evidence type="ECO:0000256" key="2">
    <source>
        <dbReference type="ARBA" id="ARBA00023172"/>
    </source>
</evidence>
<accession>A0A2V5JDH2</accession>
<feature type="region of interest" description="Disordered" evidence="4">
    <location>
        <begin position="261"/>
        <end position="353"/>
    </location>
</feature>